<dbReference type="EMBL" id="VSRR010020663">
    <property type="protein sequence ID" value="MPC63321.1"/>
    <property type="molecule type" value="Genomic_DNA"/>
</dbReference>
<organism evidence="1 2">
    <name type="scientific">Portunus trituberculatus</name>
    <name type="common">Swimming crab</name>
    <name type="synonym">Neptunus trituberculatus</name>
    <dbReference type="NCBI Taxonomy" id="210409"/>
    <lineage>
        <taxon>Eukaryota</taxon>
        <taxon>Metazoa</taxon>
        <taxon>Ecdysozoa</taxon>
        <taxon>Arthropoda</taxon>
        <taxon>Crustacea</taxon>
        <taxon>Multicrustacea</taxon>
        <taxon>Malacostraca</taxon>
        <taxon>Eumalacostraca</taxon>
        <taxon>Eucarida</taxon>
        <taxon>Decapoda</taxon>
        <taxon>Pleocyemata</taxon>
        <taxon>Brachyura</taxon>
        <taxon>Eubrachyura</taxon>
        <taxon>Portunoidea</taxon>
        <taxon>Portunidae</taxon>
        <taxon>Portuninae</taxon>
        <taxon>Portunus</taxon>
    </lineage>
</organism>
<sequence>MGVEMFISGEVVVAIKPGELPVPGVHFVLGNDLAGNLAVPNLIVLDSPLTKNPTKTLDETSPHFFPVCAVTRSQPKSPAFSPPPPPMIASTDNLYNNIISKENLINTHFG</sequence>
<dbReference type="AlphaFoldDB" id="A0A5B7GSU2"/>
<comment type="caution">
    <text evidence="1">The sequence shown here is derived from an EMBL/GenBank/DDBJ whole genome shotgun (WGS) entry which is preliminary data.</text>
</comment>
<name>A0A5B7GSU2_PORTR</name>
<protein>
    <submittedName>
        <fullName evidence="1">Uncharacterized protein</fullName>
    </submittedName>
</protein>
<keyword evidence="2" id="KW-1185">Reference proteome</keyword>
<proteinExistence type="predicted"/>
<dbReference type="Proteomes" id="UP000324222">
    <property type="component" value="Unassembled WGS sequence"/>
</dbReference>
<accession>A0A5B7GSU2</accession>
<gene>
    <name evidence="1" type="ORF">E2C01_057419</name>
</gene>
<evidence type="ECO:0000313" key="1">
    <source>
        <dbReference type="EMBL" id="MPC63321.1"/>
    </source>
</evidence>
<evidence type="ECO:0000313" key="2">
    <source>
        <dbReference type="Proteomes" id="UP000324222"/>
    </source>
</evidence>
<reference evidence="1 2" key="1">
    <citation type="submission" date="2019-05" db="EMBL/GenBank/DDBJ databases">
        <title>Another draft genome of Portunus trituberculatus and its Hox gene families provides insights of decapod evolution.</title>
        <authorList>
            <person name="Jeong J.-H."/>
            <person name="Song I."/>
            <person name="Kim S."/>
            <person name="Choi T."/>
            <person name="Kim D."/>
            <person name="Ryu S."/>
            <person name="Kim W."/>
        </authorList>
    </citation>
    <scope>NUCLEOTIDE SEQUENCE [LARGE SCALE GENOMIC DNA]</scope>
    <source>
        <tissue evidence="1">Muscle</tissue>
    </source>
</reference>